<organism evidence="1 2">
    <name type="scientific">Panicum virgatum</name>
    <name type="common">Blackwell switchgrass</name>
    <dbReference type="NCBI Taxonomy" id="38727"/>
    <lineage>
        <taxon>Eukaryota</taxon>
        <taxon>Viridiplantae</taxon>
        <taxon>Streptophyta</taxon>
        <taxon>Embryophyta</taxon>
        <taxon>Tracheophyta</taxon>
        <taxon>Spermatophyta</taxon>
        <taxon>Magnoliopsida</taxon>
        <taxon>Liliopsida</taxon>
        <taxon>Poales</taxon>
        <taxon>Poaceae</taxon>
        <taxon>PACMAD clade</taxon>
        <taxon>Panicoideae</taxon>
        <taxon>Panicodae</taxon>
        <taxon>Paniceae</taxon>
        <taxon>Panicinae</taxon>
        <taxon>Panicum</taxon>
        <taxon>Panicum sect. Hiantes</taxon>
    </lineage>
</organism>
<gene>
    <name evidence="1" type="ORF">PVAP13_5NG232181</name>
</gene>
<dbReference type="Proteomes" id="UP000823388">
    <property type="component" value="Chromosome 5N"/>
</dbReference>
<accession>A0A8T0RUS9</accession>
<comment type="caution">
    <text evidence="1">The sequence shown here is derived from an EMBL/GenBank/DDBJ whole genome shotgun (WGS) entry which is preliminary data.</text>
</comment>
<name>A0A8T0RUS9_PANVG</name>
<dbReference type="EMBL" id="CM029046">
    <property type="protein sequence ID" value="KAG2589220.1"/>
    <property type="molecule type" value="Genomic_DNA"/>
</dbReference>
<proteinExistence type="predicted"/>
<evidence type="ECO:0000313" key="2">
    <source>
        <dbReference type="Proteomes" id="UP000823388"/>
    </source>
</evidence>
<evidence type="ECO:0000313" key="1">
    <source>
        <dbReference type="EMBL" id="KAG2589220.1"/>
    </source>
</evidence>
<sequence>MLGPSLWDVWNSMGMSANMDACIAVESISILEKLHSKGEDGSFNCGYSSIRGRRRPSREDFYDIKSNHQHFMINK</sequence>
<keyword evidence="2" id="KW-1185">Reference proteome</keyword>
<dbReference type="AlphaFoldDB" id="A0A8T0RUS9"/>
<protein>
    <submittedName>
        <fullName evidence="1">Uncharacterized protein</fullName>
    </submittedName>
</protein>
<reference evidence="1" key="1">
    <citation type="submission" date="2020-05" db="EMBL/GenBank/DDBJ databases">
        <title>WGS assembly of Panicum virgatum.</title>
        <authorList>
            <person name="Lovell J.T."/>
            <person name="Jenkins J."/>
            <person name="Shu S."/>
            <person name="Juenger T.E."/>
            <person name="Schmutz J."/>
        </authorList>
    </citation>
    <scope>NUCLEOTIDE SEQUENCE</scope>
    <source>
        <strain evidence="1">AP13</strain>
    </source>
</reference>